<dbReference type="Proteomes" id="UP000799118">
    <property type="component" value="Unassembled WGS sequence"/>
</dbReference>
<evidence type="ECO:0000313" key="2">
    <source>
        <dbReference type="EMBL" id="KAE9384781.1"/>
    </source>
</evidence>
<organism evidence="2 3">
    <name type="scientific">Gymnopus androsaceus JB14</name>
    <dbReference type="NCBI Taxonomy" id="1447944"/>
    <lineage>
        <taxon>Eukaryota</taxon>
        <taxon>Fungi</taxon>
        <taxon>Dikarya</taxon>
        <taxon>Basidiomycota</taxon>
        <taxon>Agaricomycotina</taxon>
        <taxon>Agaricomycetes</taxon>
        <taxon>Agaricomycetidae</taxon>
        <taxon>Agaricales</taxon>
        <taxon>Marasmiineae</taxon>
        <taxon>Omphalotaceae</taxon>
        <taxon>Gymnopus</taxon>
    </lineage>
</organism>
<name>A0A6A4GGY8_9AGAR</name>
<dbReference type="AlphaFoldDB" id="A0A6A4GGY8"/>
<sequence length="286" mass="30972">MSSIHLPRSPSLPRLWLLPLHTAAVSPVIKAQHSLSAGQTSGLNAGRSGLSSSTLPAVFGGAHGAAGPLQAQAEWFIEESFLTYTFISGDEIPGLSSPVVMPPKLISEGLVNYHQFVVDFELSMTGLGQDKFFPEEAIFISDLTDDVVPLQIRVYGFSPSKHLFDPSKDTLVNNMFIDFKAKESEKENPPDNAQEEEEEEADDNLSVGEESVPHVDHEVEFLGKAVKQAVPACSSMLKYPTLPVPKPISSSAYTSICKKGQTNQDKDSGFPQLEGGHPNILGKRGR</sequence>
<gene>
    <name evidence="2" type="ORF">BT96DRAFT_950319</name>
</gene>
<feature type="region of interest" description="Disordered" evidence="1">
    <location>
        <begin position="259"/>
        <end position="286"/>
    </location>
</feature>
<feature type="compositionally biased region" description="Acidic residues" evidence="1">
    <location>
        <begin position="193"/>
        <end position="203"/>
    </location>
</feature>
<evidence type="ECO:0000256" key="1">
    <source>
        <dbReference type="SAM" id="MobiDB-lite"/>
    </source>
</evidence>
<dbReference type="EMBL" id="ML770082">
    <property type="protein sequence ID" value="KAE9384781.1"/>
    <property type="molecule type" value="Genomic_DNA"/>
</dbReference>
<reference evidence="2" key="1">
    <citation type="journal article" date="2019" name="Environ. Microbiol.">
        <title>Fungal ecological strategies reflected in gene transcription - a case study of two litter decomposers.</title>
        <authorList>
            <person name="Barbi F."/>
            <person name="Kohler A."/>
            <person name="Barry K."/>
            <person name="Baskaran P."/>
            <person name="Daum C."/>
            <person name="Fauchery L."/>
            <person name="Ihrmark K."/>
            <person name="Kuo A."/>
            <person name="LaButti K."/>
            <person name="Lipzen A."/>
            <person name="Morin E."/>
            <person name="Grigoriev I.V."/>
            <person name="Henrissat B."/>
            <person name="Lindahl B."/>
            <person name="Martin F."/>
        </authorList>
    </citation>
    <scope>NUCLEOTIDE SEQUENCE</scope>
    <source>
        <strain evidence="2">JB14</strain>
    </source>
</reference>
<protein>
    <submittedName>
        <fullName evidence="2">Uncharacterized protein</fullName>
    </submittedName>
</protein>
<proteinExistence type="predicted"/>
<keyword evidence="3" id="KW-1185">Reference proteome</keyword>
<accession>A0A6A4GGY8</accession>
<feature type="region of interest" description="Disordered" evidence="1">
    <location>
        <begin position="182"/>
        <end position="207"/>
    </location>
</feature>
<evidence type="ECO:0000313" key="3">
    <source>
        <dbReference type="Proteomes" id="UP000799118"/>
    </source>
</evidence>